<evidence type="ECO:0000256" key="2">
    <source>
        <dbReference type="ARBA" id="ARBA00023239"/>
    </source>
</evidence>
<dbReference type="GO" id="GO:0046336">
    <property type="term" value="P:ethanolamine catabolic process"/>
    <property type="evidence" value="ECO:0007669"/>
    <property type="project" value="UniProtKB-UniRule"/>
</dbReference>
<dbReference type="InterPro" id="IPR042255">
    <property type="entry name" value="EutC_N"/>
</dbReference>
<dbReference type="UniPathway" id="UPA00560"/>
<keyword evidence="3 5" id="KW-0170">Cobalt</keyword>
<organism evidence="6 7">
    <name type="scientific">Puniceibacterium antarcticum</name>
    <dbReference type="NCBI Taxonomy" id="1206336"/>
    <lineage>
        <taxon>Bacteria</taxon>
        <taxon>Pseudomonadati</taxon>
        <taxon>Pseudomonadota</taxon>
        <taxon>Alphaproteobacteria</taxon>
        <taxon>Rhodobacterales</taxon>
        <taxon>Paracoccaceae</taxon>
        <taxon>Puniceibacterium</taxon>
    </lineage>
</organism>
<comment type="similarity">
    <text evidence="5">Belongs to the EutC family.</text>
</comment>
<feature type="binding site" evidence="5">
    <location>
        <position position="165"/>
    </location>
    <ligand>
        <name>adenosylcob(III)alamin</name>
        <dbReference type="ChEBI" id="CHEBI:18408"/>
    </ligand>
</feature>
<keyword evidence="7" id="KW-1185">Reference proteome</keyword>
<comment type="catalytic activity">
    <reaction evidence="5">
        <text>ethanolamine = acetaldehyde + NH4(+)</text>
        <dbReference type="Rhea" id="RHEA:15313"/>
        <dbReference type="ChEBI" id="CHEBI:15343"/>
        <dbReference type="ChEBI" id="CHEBI:28938"/>
        <dbReference type="ChEBI" id="CHEBI:57603"/>
        <dbReference type="EC" id="4.3.1.7"/>
    </reaction>
</comment>
<evidence type="ECO:0000256" key="4">
    <source>
        <dbReference type="ARBA" id="ARBA00024446"/>
    </source>
</evidence>
<dbReference type="NCBIfam" id="NF003971">
    <property type="entry name" value="PRK05465.1"/>
    <property type="match status" value="1"/>
</dbReference>
<dbReference type="GO" id="GO:0031471">
    <property type="term" value="C:ethanolamine degradation polyhedral organelle"/>
    <property type="evidence" value="ECO:0007669"/>
    <property type="project" value="UniProtKB-UniRule"/>
</dbReference>
<dbReference type="InterPro" id="IPR042251">
    <property type="entry name" value="EutC_C"/>
</dbReference>
<accession>A0A2G8R9M7</accession>
<name>A0A2G8R9M7_9RHOB</name>
<dbReference type="AlphaFoldDB" id="A0A2G8R9M7"/>
<dbReference type="InterPro" id="IPR009246">
    <property type="entry name" value="EutC"/>
</dbReference>
<evidence type="ECO:0000256" key="5">
    <source>
        <dbReference type="HAMAP-Rule" id="MF_00601"/>
    </source>
</evidence>
<protein>
    <recommendedName>
        <fullName evidence="5">Ethanolamine ammonia-lyase small subunit</fullName>
        <shortName evidence="5">EAL small subunit</shortName>
        <ecNumber evidence="5">4.3.1.7</ecNumber>
    </recommendedName>
</protein>
<dbReference type="Gene3D" id="3.40.50.11240">
    <property type="entry name" value="Ethanolamine ammonia-lyase light chain (EutC)"/>
    <property type="match status" value="1"/>
</dbReference>
<dbReference type="PANTHER" id="PTHR39330:SF1">
    <property type="entry name" value="ETHANOLAMINE AMMONIA-LYASE SMALL SUBUNIT"/>
    <property type="match status" value="1"/>
</dbReference>
<dbReference type="HAMAP" id="MF_00601">
    <property type="entry name" value="EutC"/>
    <property type="match status" value="1"/>
</dbReference>
<dbReference type="PANTHER" id="PTHR39330">
    <property type="entry name" value="ETHANOLAMINE AMMONIA-LYASE LIGHT CHAIN"/>
    <property type="match status" value="1"/>
</dbReference>
<evidence type="ECO:0000256" key="1">
    <source>
        <dbReference type="ARBA" id="ARBA00022628"/>
    </source>
</evidence>
<dbReference type="GO" id="GO:0031419">
    <property type="term" value="F:cobalamin binding"/>
    <property type="evidence" value="ECO:0007669"/>
    <property type="project" value="UniProtKB-UniRule"/>
</dbReference>
<dbReference type="Gene3D" id="1.10.30.40">
    <property type="entry name" value="Ethanolamine ammonia-lyase light chain (EutC), N-terminal domain"/>
    <property type="match status" value="1"/>
</dbReference>
<keyword evidence="1 5" id="KW-0846">Cobalamin</keyword>
<comment type="pathway">
    <text evidence="5">Amine and polyamine degradation; ethanolamine degradation.</text>
</comment>
<keyword evidence="4 5" id="KW-1283">Bacterial microcompartment</keyword>
<proteinExistence type="inferred from homology"/>
<evidence type="ECO:0000313" key="7">
    <source>
        <dbReference type="Proteomes" id="UP000231259"/>
    </source>
</evidence>
<comment type="cofactor">
    <cofactor evidence="5">
        <name>adenosylcob(III)alamin</name>
        <dbReference type="ChEBI" id="CHEBI:18408"/>
    </cofactor>
    <text evidence="5">Binds between the large and small subunits.</text>
</comment>
<sequence length="246" mass="26327">MGSLEKRLTSLKTMTPSRVRLEAEGGPYPLSRLMAFQEDHAAARDAIFRAPDWQSLETDPSMVTQRVKSRAQNRAVYLKRPDLGRRLAQGTHLERTHPALAIVIADGLSPPALSAHAAPLVHGLRAVCQIAKSAPIFLAEQARVAIGDEIGAMTGAELVLVLIGERPGLTVSDSLGAYLSWKPNIGTRDSSRNCVSNIHANGGLSYAVAAARLAWLISRARDIETTGIGLKDNSPELSVIAGRTAL</sequence>
<feature type="binding site" evidence="5">
    <location>
        <position position="144"/>
    </location>
    <ligand>
        <name>adenosylcob(III)alamin</name>
        <dbReference type="ChEBI" id="CHEBI:18408"/>
    </ligand>
</feature>
<comment type="subcellular location">
    <subcellularLocation>
        <location evidence="5">Bacterial microcompartment</location>
    </subcellularLocation>
</comment>
<reference evidence="6 7" key="1">
    <citation type="submission" date="2013-09" db="EMBL/GenBank/DDBJ databases">
        <title>Genome sequencing of Phaeobacter antarcticus sp. nov. SM1211.</title>
        <authorList>
            <person name="Zhang X.-Y."/>
            <person name="Liu C."/>
            <person name="Chen X.-L."/>
            <person name="Xie B.-B."/>
            <person name="Qin Q.-L."/>
            <person name="Rong J.-C."/>
            <person name="Zhang Y.-Z."/>
        </authorList>
    </citation>
    <scope>NUCLEOTIDE SEQUENCE [LARGE SCALE GENOMIC DNA]</scope>
    <source>
        <strain evidence="6 7">SM1211</strain>
    </source>
</reference>
<evidence type="ECO:0000313" key="6">
    <source>
        <dbReference type="EMBL" id="PIL18266.1"/>
    </source>
</evidence>
<dbReference type="GO" id="GO:0008851">
    <property type="term" value="F:ethanolamine ammonia-lyase activity"/>
    <property type="evidence" value="ECO:0007669"/>
    <property type="project" value="UniProtKB-UniRule"/>
</dbReference>
<dbReference type="GO" id="GO:0009350">
    <property type="term" value="C:ethanolamine ammonia-lyase complex"/>
    <property type="evidence" value="ECO:0007669"/>
    <property type="project" value="UniProtKB-UniRule"/>
</dbReference>
<dbReference type="EC" id="4.3.1.7" evidence="5"/>
<dbReference type="EMBL" id="AWWI01000127">
    <property type="protein sequence ID" value="PIL18266.1"/>
    <property type="molecule type" value="Genomic_DNA"/>
</dbReference>
<feature type="binding site" evidence="5">
    <location>
        <position position="194"/>
    </location>
    <ligand>
        <name>adenosylcob(III)alamin</name>
        <dbReference type="ChEBI" id="CHEBI:18408"/>
    </ligand>
</feature>
<dbReference type="Pfam" id="PF05985">
    <property type="entry name" value="EutC"/>
    <property type="match status" value="1"/>
</dbReference>
<dbReference type="GO" id="GO:0006520">
    <property type="term" value="P:amino acid metabolic process"/>
    <property type="evidence" value="ECO:0007669"/>
    <property type="project" value="InterPro"/>
</dbReference>
<evidence type="ECO:0000256" key="3">
    <source>
        <dbReference type="ARBA" id="ARBA00023285"/>
    </source>
</evidence>
<comment type="caution">
    <text evidence="6">The sequence shown here is derived from an EMBL/GenBank/DDBJ whole genome shotgun (WGS) entry which is preliminary data.</text>
</comment>
<dbReference type="Proteomes" id="UP000231259">
    <property type="component" value="Unassembled WGS sequence"/>
</dbReference>
<comment type="function">
    <text evidence="5">Catalyzes the deamination of various vicinal amino-alcohols to oxo compounds. Allows this organism to utilize ethanolamine as the sole source of nitrogen and carbon in the presence of external vitamin B12.</text>
</comment>
<keyword evidence="2 5" id="KW-0456">Lyase</keyword>
<gene>
    <name evidence="5" type="primary">eutC</name>
    <name evidence="6" type="ORF">P775_20710</name>
</gene>
<comment type="subunit">
    <text evidence="5">The basic unit is a heterodimer which dimerizes to form tetramers. The heterotetramers trimerize; 6 large subunits form a core ring with 6 small subunits projecting outwards.</text>
</comment>
<dbReference type="OrthoDB" id="114248at2"/>